<evidence type="ECO:0000313" key="7">
    <source>
        <dbReference type="Proteomes" id="UP000253687"/>
    </source>
</evidence>
<reference evidence="2 6" key="1">
    <citation type="journal article" date="2018" name="MBio">
        <title>Genomic Analysis of Hospital Plumbing Reveals Diverse Reservoir of Bacterial Plasmids Conferring Carbapenem Resistance.</title>
        <authorList>
            <consortium name="NISC Comparative Sequencing Program"/>
            <person name="Weingarten R.A."/>
            <person name="Johnson R.C."/>
            <person name="Conlan S."/>
            <person name="Ramsburg A.M."/>
            <person name="Dekker J.P."/>
            <person name="Lau A.F."/>
            <person name="Khil P."/>
            <person name="Odom R.T."/>
            <person name="Deming C."/>
            <person name="Park M."/>
            <person name="Thomas P.J."/>
            <person name="Henderson D.K."/>
            <person name="Palmore T.N."/>
            <person name="Segre J.A."/>
            <person name="Frank K.M."/>
        </authorList>
    </citation>
    <scope>NUCLEOTIDE SEQUENCE [LARGE SCALE GENOMIC DNA]</scope>
    <source>
        <strain evidence="2 6">ECONIH4</strain>
    </source>
</reference>
<feature type="signal peptide" evidence="1">
    <location>
        <begin position="1"/>
        <end position="18"/>
    </location>
</feature>
<dbReference type="EMBL" id="QOGZ01000022">
    <property type="protein sequence ID" value="RDA36186.1"/>
    <property type="molecule type" value="Genomic_DNA"/>
</dbReference>
<evidence type="ECO:0000313" key="8">
    <source>
        <dbReference type="Proteomes" id="UP000254088"/>
    </source>
</evidence>
<dbReference type="EMBL" id="UFZA01000001">
    <property type="protein sequence ID" value="STE02237.1"/>
    <property type="molecule type" value="Genomic_DNA"/>
</dbReference>
<accession>A0A271U8Y4</accession>
<gene>
    <name evidence="2" type="ORF">C3F40_11340</name>
    <name evidence="3" type="ORF">DTL43_18250</name>
    <name evidence="4" type="ORF">NCTC10082_00530</name>
    <name evidence="5" type="ORF">NCTC10429_03933</name>
</gene>
<keyword evidence="1" id="KW-0732">Signal</keyword>
<evidence type="ECO:0000313" key="9">
    <source>
        <dbReference type="Proteomes" id="UP000255164"/>
    </source>
</evidence>
<dbReference type="Proteomes" id="UP000254088">
    <property type="component" value="Unassembled WGS sequence"/>
</dbReference>
<evidence type="ECO:0000313" key="6">
    <source>
        <dbReference type="Proteomes" id="UP000239554"/>
    </source>
</evidence>
<dbReference type="RefSeq" id="WP_001333214.1">
    <property type="nucleotide sequence ID" value="NZ_AP027677.1"/>
</dbReference>
<proteinExistence type="predicted"/>
<reference evidence="3 7" key="3">
    <citation type="submission" date="2018-07" db="EMBL/GenBank/DDBJ databases">
        <title>Whole Genome Sequence Analysis of Avian Pathogenic E. coli - An Australian Perspective.</title>
        <authorList>
            <person name="Cummins M.L."/>
            <person name="Reid C.J."/>
            <person name="Roy Chowdhury P."/>
            <person name="Bushell R."/>
            <person name="Esbert N."/>
            <person name="Tivendale K.A."/>
            <person name="Noormohammadi A.H."/>
            <person name="Islam S."/>
            <person name="Marenda M.S."/>
            <person name="Browning G.F."/>
            <person name="Markham P.F."/>
            <person name="Djordjevic S.P."/>
        </authorList>
    </citation>
    <scope>NUCLEOTIDE SEQUENCE [LARGE SCALE GENOMIC DNA]</scope>
    <source>
        <strain evidence="3 7">AVC211</strain>
    </source>
</reference>
<reference evidence="8 9" key="2">
    <citation type="submission" date="2018-06" db="EMBL/GenBank/DDBJ databases">
        <authorList>
            <consortium name="Pathogen Informatics"/>
            <person name="Doyle S."/>
        </authorList>
    </citation>
    <scope>NUCLEOTIDE SEQUENCE [LARGE SCALE GENOMIC DNA]</scope>
    <source>
        <strain evidence="4 9">NCTC10082</strain>
        <strain evidence="5 8">NCTC10429</strain>
    </source>
</reference>
<dbReference type="EMBL" id="CP026399">
    <property type="protein sequence ID" value="AUY02330.1"/>
    <property type="molecule type" value="Genomic_DNA"/>
</dbReference>
<evidence type="ECO:0000256" key="1">
    <source>
        <dbReference type="SAM" id="SignalP"/>
    </source>
</evidence>
<evidence type="ECO:0000313" key="5">
    <source>
        <dbReference type="EMBL" id="STM57360.1"/>
    </source>
</evidence>
<sequence>MKYCYLIILSLTISSAQAETFPAKLTCNTGEQITLKVTGPEQRLIYTSSLYGTFHGYLDVFKGLSPERQYEVLANIHGIARYRDSPLHFTLLMKRTNGEMDNGSIIYRYTYLKDEQLIDEEGHCSPIKDGGFIEGSKSY</sequence>
<dbReference type="Proteomes" id="UP000253687">
    <property type="component" value="Unassembled WGS sequence"/>
</dbReference>
<protein>
    <submittedName>
        <fullName evidence="3">Uncharacterized protein</fullName>
    </submittedName>
</protein>
<name>A0A271U8Y4_ECOLX</name>
<feature type="chain" id="PRO_5015076818" evidence="1">
    <location>
        <begin position="19"/>
        <end position="139"/>
    </location>
</feature>
<dbReference type="AlphaFoldDB" id="A0A271U8Y4"/>
<evidence type="ECO:0000313" key="2">
    <source>
        <dbReference type="EMBL" id="AUY02330.1"/>
    </source>
</evidence>
<dbReference type="Proteomes" id="UP000239554">
    <property type="component" value="Chromosome"/>
</dbReference>
<dbReference type="EMBL" id="UGEX01000002">
    <property type="protein sequence ID" value="STM57360.1"/>
    <property type="molecule type" value="Genomic_DNA"/>
</dbReference>
<evidence type="ECO:0000313" key="3">
    <source>
        <dbReference type="EMBL" id="RDA36186.1"/>
    </source>
</evidence>
<dbReference type="Proteomes" id="UP000255164">
    <property type="component" value="Unassembled WGS sequence"/>
</dbReference>
<evidence type="ECO:0000313" key="4">
    <source>
        <dbReference type="EMBL" id="STE02237.1"/>
    </source>
</evidence>
<organism evidence="3 7">
    <name type="scientific">Escherichia coli</name>
    <dbReference type="NCBI Taxonomy" id="562"/>
    <lineage>
        <taxon>Bacteria</taxon>
        <taxon>Pseudomonadati</taxon>
        <taxon>Pseudomonadota</taxon>
        <taxon>Gammaproteobacteria</taxon>
        <taxon>Enterobacterales</taxon>
        <taxon>Enterobacteriaceae</taxon>
        <taxon>Escherichia</taxon>
    </lineage>
</organism>